<dbReference type="InterPro" id="IPR003783">
    <property type="entry name" value="Regulatory_RecX"/>
</dbReference>
<accession>A0A955I854</accession>
<reference evidence="8" key="1">
    <citation type="submission" date="2020-04" db="EMBL/GenBank/DDBJ databases">
        <authorList>
            <person name="Zhang T."/>
        </authorList>
    </citation>
    <scope>NUCLEOTIDE SEQUENCE</scope>
    <source>
        <strain evidence="8">HKST-UBA15</strain>
    </source>
</reference>
<reference evidence="8" key="2">
    <citation type="journal article" date="2021" name="Microbiome">
        <title>Successional dynamics and alternative stable states in a saline activated sludge microbial community over 9 years.</title>
        <authorList>
            <person name="Wang Y."/>
            <person name="Ye J."/>
            <person name="Ju F."/>
            <person name="Liu L."/>
            <person name="Boyd J.A."/>
            <person name="Deng Y."/>
            <person name="Parks D.H."/>
            <person name="Jiang X."/>
            <person name="Yin X."/>
            <person name="Woodcroft B.J."/>
            <person name="Tyson G.W."/>
            <person name="Hugenholtz P."/>
            <person name="Polz M.F."/>
            <person name="Zhang T."/>
        </authorList>
    </citation>
    <scope>NUCLEOTIDE SEQUENCE</scope>
    <source>
        <strain evidence="8">HKST-UBA15</strain>
    </source>
</reference>
<dbReference type="PANTHER" id="PTHR33602">
    <property type="entry name" value="REGULATORY PROTEIN RECX FAMILY PROTEIN"/>
    <property type="match status" value="1"/>
</dbReference>
<dbReference type="AlphaFoldDB" id="A0A955I854"/>
<dbReference type="EMBL" id="JAGQLL010000048">
    <property type="protein sequence ID" value="MCA9380332.1"/>
    <property type="molecule type" value="Genomic_DNA"/>
</dbReference>
<dbReference type="PANTHER" id="PTHR33602:SF1">
    <property type="entry name" value="REGULATORY PROTEIN RECX FAMILY PROTEIN"/>
    <property type="match status" value="1"/>
</dbReference>
<dbReference type="InterPro" id="IPR036388">
    <property type="entry name" value="WH-like_DNA-bd_sf"/>
</dbReference>
<feature type="domain" description="RecX second three-helical" evidence="6">
    <location>
        <begin position="106"/>
        <end position="146"/>
    </location>
</feature>
<comment type="caution">
    <text evidence="8">The sequence shown here is derived from an EMBL/GenBank/DDBJ whole genome shotgun (WGS) entry which is preliminary data.</text>
</comment>
<feature type="domain" description="RecX third three-helical" evidence="7">
    <location>
        <begin position="156"/>
        <end position="203"/>
    </location>
</feature>
<dbReference type="Gene3D" id="1.10.10.10">
    <property type="entry name" value="Winged helix-like DNA-binding domain superfamily/Winged helix DNA-binding domain"/>
    <property type="match status" value="3"/>
</dbReference>
<evidence type="ECO:0000256" key="2">
    <source>
        <dbReference type="ARBA" id="ARBA00009695"/>
    </source>
</evidence>
<evidence type="ECO:0000256" key="5">
    <source>
        <dbReference type="HAMAP-Rule" id="MF_01114"/>
    </source>
</evidence>
<evidence type="ECO:0000256" key="4">
    <source>
        <dbReference type="ARBA" id="ARBA00022490"/>
    </source>
</evidence>
<evidence type="ECO:0000313" key="9">
    <source>
        <dbReference type="Proteomes" id="UP000745577"/>
    </source>
</evidence>
<evidence type="ECO:0000256" key="1">
    <source>
        <dbReference type="ARBA" id="ARBA00004496"/>
    </source>
</evidence>
<name>A0A955I854_9BACT</name>
<dbReference type="GO" id="GO:0005737">
    <property type="term" value="C:cytoplasm"/>
    <property type="evidence" value="ECO:0007669"/>
    <property type="project" value="UniProtKB-SubCell"/>
</dbReference>
<dbReference type="InterPro" id="IPR053924">
    <property type="entry name" value="RecX_HTH_2nd"/>
</dbReference>
<dbReference type="Pfam" id="PF02631">
    <property type="entry name" value="RecX_HTH2"/>
    <property type="match status" value="1"/>
</dbReference>
<comment type="similarity">
    <text evidence="2 5">Belongs to the RecX family.</text>
</comment>
<dbReference type="Proteomes" id="UP000745577">
    <property type="component" value="Unassembled WGS sequence"/>
</dbReference>
<dbReference type="HAMAP" id="MF_01114">
    <property type="entry name" value="RecX"/>
    <property type="match status" value="1"/>
</dbReference>
<evidence type="ECO:0000259" key="7">
    <source>
        <dbReference type="Pfam" id="PF21981"/>
    </source>
</evidence>
<proteinExistence type="inferred from homology"/>
<protein>
    <recommendedName>
        <fullName evidence="3 5">Regulatory protein RecX</fullName>
    </recommendedName>
</protein>
<dbReference type="InterPro" id="IPR053925">
    <property type="entry name" value="RecX_HTH_3rd"/>
</dbReference>
<organism evidence="8 9">
    <name type="scientific">Candidatus Dojkabacteria bacterium</name>
    <dbReference type="NCBI Taxonomy" id="2099670"/>
    <lineage>
        <taxon>Bacteria</taxon>
        <taxon>Candidatus Dojkabacteria</taxon>
    </lineage>
</organism>
<dbReference type="Pfam" id="PF21981">
    <property type="entry name" value="RecX_HTH3"/>
    <property type="match status" value="1"/>
</dbReference>
<comment type="function">
    <text evidence="5">Modulates RecA activity.</text>
</comment>
<keyword evidence="4 5" id="KW-0963">Cytoplasm</keyword>
<gene>
    <name evidence="5" type="primary">recX</name>
    <name evidence="8" type="ORF">KC675_04100</name>
</gene>
<evidence type="ECO:0000256" key="3">
    <source>
        <dbReference type="ARBA" id="ARBA00018111"/>
    </source>
</evidence>
<dbReference type="GO" id="GO:0006282">
    <property type="term" value="P:regulation of DNA repair"/>
    <property type="evidence" value="ECO:0007669"/>
    <property type="project" value="UniProtKB-UniRule"/>
</dbReference>
<sequence length="205" mass="24069">MKITRLKRGVRNTQKIAIYVDSKYTFSVLESILVDENLYIDKEITAEDLDRIKDLSESLELKVKIINLISRRPRSEREIQQYLSKQKIKDSAEKLINILKDEGHIDDTKFANWWIDQRVTFKNRSINQIKSELLGKGISNDIIENAIGEADMSDSEISSIKFLAEKKQRLLMHKNLTTEQMNEKVVQFLLRKGFRWELIQKALEK</sequence>
<comment type="subcellular location">
    <subcellularLocation>
        <location evidence="1 5">Cytoplasm</location>
    </subcellularLocation>
</comment>
<evidence type="ECO:0000259" key="6">
    <source>
        <dbReference type="Pfam" id="PF02631"/>
    </source>
</evidence>
<evidence type="ECO:0000313" key="8">
    <source>
        <dbReference type="EMBL" id="MCA9380332.1"/>
    </source>
</evidence>